<dbReference type="CDD" id="cd07984">
    <property type="entry name" value="LPLAT_LABLAT-like"/>
    <property type="match status" value="1"/>
</dbReference>
<dbReference type="InterPro" id="IPR004960">
    <property type="entry name" value="LipA_acyltrans"/>
</dbReference>
<dbReference type="Pfam" id="PF03279">
    <property type="entry name" value="Lip_A_acyltrans"/>
    <property type="match status" value="1"/>
</dbReference>
<sequence length="303" mass="34208">MKYMAAKNDNHKNLLAGVKNRAAGAVFDAVCILVNFLPEKLLAGTGSLLGKIGYILGVRRETARDNMEKALDELDAKEIDSRLKGCYKHLGQAAIEFLLLKSKQGSLRRHFDITGEEYIESARNMSESGGVIIYTAHLGNWEWMGCLISELGYPVTAIARTHKRAAINERINKLRESHGVDLVDRKKGIKDSIKALNKGDLLIIIGDQHASKGLPMDFFGRPASVHRGAVKMAARYDVPIVPAFSIRSGFARYRLEIKPALKVPKDLDLETEKEWLKRLLRITEEQIAENPEQWLWLHRRWKV</sequence>
<evidence type="ECO:0000256" key="4">
    <source>
        <dbReference type="ARBA" id="ARBA00022679"/>
    </source>
</evidence>
<evidence type="ECO:0000256" key="5">
    <source>
        <dbReference type="ARBA" id="ARBA00023136"/>
    </source>
</evidence>
<dbReference type="EMBL" id="FNGO01000002">
    <property type="protein sequence ID" value="SDL18681.1"/>
    <property type="molecule type" value="Genomic_DNA"/>
</dbReference>
<dbReference type="GO" id="GO:0016746">
    <property type="term" value="F:acyltransferase activity"/>
    <property type="evidence" value="ECO:0007669"/>
    <property type="project" value="UniProtKB-KW"/>
</dbReference>
<evidence type="ECO:0000256" key="2">
    <source>
        <dbReference type="ARBA" id="ARBA00022475"/>
    </source>
</evidence>
<keyword evidence="4 7" id="KW-0808">Transferase</keyword>
<dbReference type="GO" id="GO:0005886">
    <property type="term" value="C:plasma membrane"/>
    <property type="evidence" value="ECO:0007669"/>
    <property type="project" value="UniProtKB-SubCell"/>
</dbReference>
<dbReference type="Proteomes" id="UP000199476">
    <property type="component" value="Unassembled WGS sequence"/>
</dbReference>
<keyword evidence="5" id="KW-0472">Membrane</keyword>
<dbReference type="PANTHER" id="PTHR30606">
    <property type="entry name" value="LIPID A BIOSYNTHESIS LAUROYL ACYLTRANSFERASE"/>
    <property type="match status" value="1"/>
</dbReference>
<keyword evidence="6" id="KW-0012">Acyltransferase</keyword>
<evidence type="ECO:0000313" key="8">
    <source>
        <dbReference type="Proteomes" id="UP000199476"/>
    </source>
</evidence>
<dbReference type="AlphaFoldDB" id="A0A1G9I0E0"/>
<name>A0A1G9I0E0_9FIRM</name>
<evidence type="ECO:0000256" key="3">
    <source>
        <dbReference type="ARBA" id="ARBA00022519"/>
    </source>
</evidence>
<accession>A0A1G9I0E0</accession>
<organism evidence="7 8">
    <name type="scientific">Halarsenatibacter silvermanii</name>
    <dbReference type="NCBI Taxonomy" id="321763"/>
    <lineage>
        <taxon>Bacteria</taxon>
        <taxon>Bacillati</taxon>
        <taxon>Bacillota</taxon>
        <taxon>Clostridia</taxon>
        <taxon>Halanaerobiales</taxon>
        <taxon>Halarsenatibacteraceae</taxon>
        <taxon>Halarsenatibacter</taxon>
    </lineage>
</organism>
<protein>
    <submittedName>
        <fullName evidence="7">KDO2-lipid IV(A) lauroyltransferase</fullName>
    </submittedName>
</protein>
<evidence type="ECO:0000256" key="6">
    <source>
        <dbReference type="ARBA" id="ARBA00023315"/>
    </source>
</evidence>
<reference evidence="7 8" key="1">
    <citation type="submission" date="2016-10" db="EMBL/GenBank/DDBJ databases">
        <authorList>
            <person name="de Groot N.N."/>
        </authorList>
    </citation>
    <scope>NUCLEOTIDE SEQUENCE [LARGE SCALE GENOMIC DNA]</scope>
    <source>
        <strain evidence="7 8">SLAS-1</strain>
    </source>
</reference>
<comment type="subcellular location">
    <subcellularLocation>
        <location evidence="1">Cell inner membrane</location>
    </subcellularLocation>
</comment>
<dbReference type="GO" id="GO:0009247">
    <property type="term" value="P:glycolipid biosynthetic process"/>
    <property type="evidence" value="ECO:0007669"/>
    <property type="project" value="UniProtKB-ARBA"/>
</dbReference>
<keyword evidence="2" id="KW-1003">Cell membrane</keyword>
<evidence type="ECO:0000256" key="1">
    <source>
        <dbReference type="ARBA" id="ARBA00004533"/>
    </source>
</evidence>
<keyword evidence="3" id="KW-0997">Cell inner membrane</keyword>
<proteinExistence type="predicted"/>
<gene>
    <name evidence="7" type="ORF">SAMN04488692_10280</name>
</gene>
<keyword evidence="8" id="KW-1185">Reference proteome</keyword>
<evidence type="ECO:0000313" key="7">
    <source>
        <dbReference type="EMBL" id="SDL18681.1"/>
    </source>
</evidence>
<dbReference type="STRING" id="321763.SAMN04488692_10280"/>
<dbReference type="PANTHER" id="PTHR30606:SF10">
    <property type="entry name" value="PHOSPHATIDYLINOSITOL MANNOSIDE ACYLTRANSFERASE"/>
    <property type="match status" value="1"/>
</dbReference>